<protein>
    <submittedName>
        <fullName evidence="2">EBLN2 isoform 1</fullName>
    </submittedName>
</protein>
<accession>A0A2J8SWH1</accession>
<organism evidence="2">
    <name type="scientific">Pongo abelii</name>
    <name type="common">Sumatran orangutan</name>
    <name type="synonym">Pongo pygmaeus abelii</name>
    <dbReference type="NCBI Taxonomy" id="9601"/>
    <lineage>
        <taxon>Eukaryota</taxon>
        <taxon>Metazoa</taxon>
        <taxon>Chordata</taxon>
        <taxon>Craniata</taxon>
        <taxon>Vertebrata</taxon>
        <taxon>Euteleostomi</taxon>
        <taxon>Mammalia</taxon>
        <taxon>Eutheria</taxon>
        <taxon>Euarchontoglires</taxon>
        <taxon>Primates</taxon>
        <taxon>Haplorrhini</taxon>
        <taxon>Catarrhini</taxon>
        <taxon>Hominidae</taxon>
        <taxon>Pongo</taxon>
    </lineage>
</organism>
<name>A0A2J8SWH1_PONAB</name>
<dbReference type="InterPro" id="IPR015969">
    <property type="entry name" value="P40_nucleoprot_sub1_BD-vir"/>
</dbReference>
<dbReference type="Gene3D" id="1.10.3040.10">
    <property type="entry name" value="borna disease virus nucleoprotein, domain 1"/>
    <property type="match status" value="1"/>
</dbReference>
<dbReference type="Pfam" id="PF06407">
    <property type="entry name" value="BDV_P40"/>
    <property type="match status" value="1"/>
</dbReference>
<dbReference type="STRING" id="9601.ENSPPYP00000002490"/>
<proteinExistence type="predicted"/>
<evidence type="ECO:0000256" key="1">
    <source>
        <dbReference type="SAM" id="MobiDB-lite"/>
    </source>
</evidence>
<comment type="caution">
    <text evidence="2">The sequence shown here is derived from an EMBL/GenBank/DDBJ whole genome shotgun (WGS) entry which is preliminary data.</text>
</comment>
<dbReference type="InterPro" id="IPR009441">
    <property type="entry name" value="P40_nucleoprot_BD-vir"/>
</dbReference>
<evidence type="ECO:0000313" key="2">
    <source>
        <dbReference type="EMBL" id="PNJ25123.1"/>
    </source>
</evidence>
<feature type="region of interest" description="Disordered" evidence="1">
    <location>
        <begin position="45"/>
        <end position="67"/>
    </location>
</feature>
<dbReference type="SUPFAM" id="SSF101399">
    <property type="entry name" value="P40 nucleoprotein"/>
    <property type="match status" value="1"/>
</dbReference>
<sequence length="272" mass="30603">RDSFLKLYAYVNSHSLFVWVCDRSYKRSFRPMILTKIKELSQNQLPTMSHLRKDSQPSSPADDAMDRSGLTDLQGRFELSGKNRQYPLDALEPQPSIGDIKDIKKAAKSMLDPAHKSHFHPVTPSLVFLYFIFDGLHEALLSVGVSKRSNIVVGNENKEMGTPYTSGFKDMPNFIALEKSSVLRHCYDLLIGVAAGSSDKICTSSLQVQRRFKAMMASVGRLSHGESADLLISYNAESAIDWISSRQWVGELMFTFLFGDFESPLRKLHKSS</sequence>
<dbReference type="EMBL" id="NDHI03003537">
    <property type="protein sequence ID" value="PNJ25123.1"/>
    <property type="molecule type" value="Genomic_DNA"/>
</dbReference>
<dbReference type="AlphaFoldDB" id="A0A2J8SWH1"/>
<reference evidence="2" key="1">
    <citation type="submission" date="2017-12" db="EMBL/GenBank/DDBJ databases">
        <title>High-resolution comparative analysis of great ape genomes.</title>
        <authorList>
            <person name="Pollen A."/>
            <person name="Hastie A."/>
            <person name="Hormozdiari F."/>
            <person name="Dougherty M."/>
            <person name="Liu R."/>
            <person name="Chaisson M."/>
            <person name="Hoppe E."/>
            <person name="Hill C."/>
            <person name="Pang A."/>
            <person name="Hillier L."/>
            <person name="Baker C."/>
            <person name="Armstrong J."/>
            <person name="Shendure J."/>
            <person name="Paten B."/>
            <person name="Wilson R."/>
            <person name="Chao H."/>
            <person name="Schneider V."/>
            <person name="Ventura M."/>
            <person name="Kronenberg Z."/>
            <person name="Murali S."/>
            <person name="Gordon D."/>
            <person name="Cantsilieris S."/>
            <person name="Munson K."/>
            <person name="Nelson B."/>
            <person name="Raja A."/>
            <person name="Underwood J."/>
            <person name="Diekhans M."/>
            <person name="Fiddes I."/>
            <person name="Haussler D."/>
            <person name="Eichler E."/>
        </authorList>
    </citation>
    <scope>NUCLEOTIDE SEQUENCE [LARGE SCALE GENOMIC DNA]</scope>
    <source>
        <strain evidence="2">Susie</strain>
    </source>
</reference>
<dbReference type="InterPro" id="IPR036260">
    <property type="entry name" value="P40_nucleoprot_sf_BD-vir"/>
</dbReference>
<feature type="non-terminal residue" evidence="2">
    <location>
        <position position="1"/>
    </location>
</feature>
<gene>
    <name evidence="2" type="ORF">CR201_G0039696</name>
</gene>